<keyword evidence="3" id="KW-0378">Hydrolase</keyword>
<accession>A0A368H538</accession>
<organism evidence="3 4">
    <name type="scientific">Ancylostoma caninum</name>
    <name type="common">Dog hookworm</name>
    <dbReference type="NCBI Taxonomy" id="29170"/>
    <lineage>
        <taxon>Eukaryota</taxon>
        <taxon>Metazoa</taxon>
        <taxon>Ecdysozoa</taxon>
        <taxon>Nematoda</taxon>
        <taxon>Chromadorea</taxon>
        <taxon>Rhabditida</taxon>
        <taxon>Rhabditina</taxon>
        <taxon>Rhabditomorpha</taxon>
        <taxon>Strongyloidea</taxon>
        <taxon>Ancylostomatidae</taxon>
        <taxon>Ancylostomatinae</taxon>
        <taxon>Ancylostoma</taxon>
    </lineage>
</organism>
<evidence type="ECO:0000313" key="3">
    <source>
        <dbReference type="EMBL" id="RCN51721.1"/>
    </source>
</evidence>
<evidence type="ECO:0000259" key="2">
    <source>
        <dbReference type="Pfam" id="PF01301"/>
    </source>
</evidence>
<proteinExistence type="inferred from homology"/>
<dbReference type="SUPFAM" id="SSF51445">
    <property type="entry name" value="(Trans)glycosidases"/>
    <property type="match status" value="1"/>
</dbReference>
<evidence type="ECO:0000256" key="1">
    <source>
        <dbReference type="ARBA" id="ARBA00009809"/>
    </source>
</evidence>
<dbReference type="PANTHER" id="PTHR23421">
    <property type="entry name" value="BETA-GALACTOSIDASE RELATED"/>
    <property type="match status" value="1"/>
</dbReference>
<dbReference type="GO" id="GO:0005975">
    <property type="term" value="P:carbohydrate metabolic process"/>
    <property type="evidence" value="ECO:0007669"/>
    <property type="project" value="InterPro"/>
</dbReference>
<dbReference type="Gene3D" id="3.20.20.80">
    <property type="entry name" value="Glycosidases"/>
    <property type="match status" value="2"/>
</dbReference>
<dbReference type="InterPro" id="IPR031330">
    <property type="entry name" value="Gly_Hdrlase_35_cat"/>
</dbReference>
<feature type="domain" description="Glycoside hydrolase 35 catalytic" evidence="2">
    <location>
        <begin position="25"/>
        <end position="81"/>
    </location>
</feature>
<dbReference type="InterPro" id="IPR001944">
    <property type="entry name" value="Glycoside_Hdrlase_35"/>
</dbReference>
<protein>
    <submittedName>
        <fullName evidence="3">Glycosyl hydrolase family 35</fullName>
    </submittedName>
</protein>
<dbReference type="Proteomes" id="UP000252519">
    <property type="component" value="Unassembled WGS sequence"/>
</dbReference>
<dbReference type="OrthoDB" id="1657402at2759"/>
<comment type="caution">
    <text evidence="3">The sequence shown here is derived from an EMBL/GenBank/DDBJ whole genome shotgun (WGS) entry which is preliminary data.</text>
</comment>
<dbReference type="Pfam" id="PF01301">
    <property type="entry name" value="Glyco_hydro_35"/>
    <property type="match status" value="1"/>
</dbReference>
<sequence length="149" mass="17453">MLLLLTLVSSALAQRSFSIDYDNNQFLRDGKPFRYISGSIHYFRTHPDQWEARLQSIRAAGLNAIETYIPWNFHETYRGNFLREALTWWDLLLPMIRPYLWRNNGPVIMIQIENEYGSFGCDHDYLHALRDKAIEHLGNDTVLFTSTVG</sequence>
<dbReference type="STRING" id="29170.A0A368H538"/>
<dbReference type="GO" id="GO:0004553">
    <property type="term" value="F:hydrolase activity, hydrolyzing O-glycosyl compounds"/>
    <property type="evidence" value="ECO:0007669"/>
    <property type="project" value="InterPro"/>
</dbReference>
<reference evidence="3 4" key="1">
    <citation type="submission" date="2014-10" db="EMBL/GenBank/DDBJ databases">
        <title>Draft genome of the hookworm Ancylostoma caninum.</title>
        <authorList>
            <person name="Mitreva M."/>
        </authorList>
    </citation>
    <scope>NUCLEOTIDE SEQUENCE [LARGE SCALE GENOMIC DNA]</scope>
    <source>
        <strain evidence="3 4">Baltimore</strain>
    </source>
</reference>
<comment type="similarity">
    <text evidence="1">Belongs to the glycosyl hydrolase 35 family.</text>
</comment>
<name>A0A368H538_ANCCA</name>
<gene>
    <name evidence="3" type="ORF">ANCCAN_02081</name>
</gene>
<keyword evidence="4" id="KW-1185">Reference proteome</keyword>
<dbReference type="InterPro" id="IPR017853">
    <property type="entry name" value="GH"/>
</dbReference>
<dbReference type="AlphaFoldDB" id="A0A368H538"/>
<dbReference type="EMBL" id="JOJR01000011">
    <property type="protein sequence ID" value="RCN51721.1"/>
    <property type="molecule type" value="Genomic_DNA"/>
</dbReference>
<dbReference type="PRINTS" id="PR00742">
    <property type="entry name" value="GLHYDRLASE35"/>
</dbReference>
<evidence type="ECO:0000313" key="4">
    <source>
        <dbReference type="Proteomes" id="UP000252519"/>
    </source>
</evidence>